<keyword evidence="1" id="KW-0175">Coiled coil</keyword>
<dbReference type="KEGG" id="mpp:MICPUCDRAFT_67097"/>
<sequence length="604" mass="66112">MSVPQSIASVPAPPRPGTASLRGGPTTTTTRPGTGFNGGGAGFRPNAGSMPSLSRPATQAATGGRAALGAATPTGGVHGGRRVLDASYFLNRLRRKNREVQTESSKLRDELESRSAGDSAHDFITRRHDALTREVAELRARLAEQNIVLEAVAASGGGGGGSGSGVGSGPDEIARLAAETTARNADDRKRVDAVFNERIAVEQSAKELEAQVRSYQEKTKGMIDQLPPARRREYESLAERNATLQAEVAKMEAALEKASSELSAAEHELARDQIKQRELALRDTLSSLTARKRELKTDEERLKLSPSDQRARLKEQIRAHNEEIAAAEIEIAELQKLVRKGESKLQEVRVDLNDQRGEGGLDDADKYDKLLSQEKELNAFIDGFDGSRAAALNDVAARKDAIVRLLEKISRNLLVKGNVPDKARFDAMRGELEYKKTQVGHATATSARLEEEKALRQAELEKIGTLEEKIATELAELEKKAVALNAEMKGFDDVDGLRADAEKTKARLERERVSYGQREAATRELVDAKVKAHDAKREQLRSNAAYKELEKLEVKMRVLEQGNHGMREYVDAREAESDVGTLMHSVDEVYDELNALLQKKAAYA</sequence>
<dbReference type="STRING" id="564608.C1MPM0"/>
<dbReference type="PANTHER" id="PTHR31432">
    <property type="entry name" value="INTRAFLAGELLAR TRANSPORT PROTEIN 74 HOMOLOG"/>
    <property type="match status" value="1"/>
</dbReference>
<reference evidence="3 4" key="1">
    <citation type="journal article" date="2009" name="Science">
        <title>Green evolution and dynamic adaptations revealed by genomes of the marine picoeukaryotes Micromonas.</title>
        <authorList>
            <person name="Worden A.Z."/>
            <person name="Lee J.H."/>
            <person name="Mock T."/>
            <person name="Rouze P."/>
            <person name="Simmons M.P."/>
            <person name="Aerts A.L."/>
            <person name="Allen A.E."/>
            <person name="Cuvelier M.L."/>
            <person name="Derelle E."/>
            <person name="Everett M.V."/>
            <person name="Foulon E."/>
            <person name="Grimwood J."/>
            <person name="Gundlach H."/>
            <person name="Henrissat B."/>
            <person name="Napoli C."/>
            <person name="McDonald S.M."/>
            <person name="Parker M.S."/>
            <person name="Rombauts S."/>
            <person name="Salamov A."/>
            <person name="Von Dassow P."/>
            <person name="Badger J.H."/>
            <person name="Coutinho P.M."/>
            <person name="Demir E."/>
            <person name="Dubchak I."/>
            <person name="Gentemann C."/>
            <person name="Eikrem W."/>
            <person name="Gready J.E."/>
            <person name="John U."/>
            <person name="Lanier W."/>
            <person name="Lindquist E.A."/>
            <person name="Lucas S."/>
            <person name="Mayer K.F."/>
            <person name="Moreau H."/>
            <person name="Not F."/>
            <person name="Otillar R."/>
            <person name="Panaud O."/>
            <person name="Pangilinan J."/>
            <person name="Paulsen I."/>
            <person name="Piegu B."/>
            <person name="Poliakov A."/>
            <person name="Robbens S."/>
            <person name="Schmutz J."/>
            <person name="Toulza E."/>
            <person name="Wyss T."/>
            <person name="Zelensky A."/>
            <person name="Zhou K."/>
            <person name="Armbrust E.V."/>
            <person name="Bhattacharya D."/>
            <person name="Goodenough U.W."/>
            <person name="Van de Peer Y."/>
            <person name="Grigoriev I.V."/>
        </authorList>
    </citation>
    <scope>NUCLEOTIDE SEQUENCE [LARGE SCALE GENOMIC DNA]</scope>
    <source>
        <strain evidence="3 4">CCMP1545</strain>
    </source>
</reference>
<feature type="compositionally biased region" description="Low complexity" evidence="2">
    <location>
        <begin position="22"/>
        <end position="34"/>
    </location>
</feature>
<accession>C1MPM0</accession>
<dbReference type="Proteomes" id="UP000001876">
    <property type="component" value="Unassembled WGS sequence"/>
</dbReference>
<protein>
    <submittedName>
        <fullName evidence="3">Intraflagellar transport protein 72/74</fullName>
    </submittedName>
</protein>
<feature type="coiled-coil region" evidence="1">
    <location>
        <begin position="90"/>
        <end position="148"/>
    </location>
</feature>
<dbReference type="EMBL" id="GG663738">
    <property type="protein sequence ID" value="EEH57555.1"/>
    <property type="molecule type" value="Genomic_DNA"/>
</dbReference>
<organism evidence="4">
    <name type="scientific">Micromonas pusilla (strain CCMP1545)</name>
    <name type="common">Picoplanktonic green alga</name>
    <dbReference type="NCBI Taxonomy" id="564608"/>
    <lineage>
        <taxon>Eukaryota</taxon>
        <taxon>Viridiplantae</taxon>
        <taxon>Chlorophyta</taxon>
        <taxon>Mamiellophyceae</taxon>
        <taxon>Mamiellales</taxon>
        <taxon>Mamiellaceae</taxon>
        <taxon>Micromonas</taxon>
    </lineage>
</organism>
<keyword evidence="3" id="KW-0969">Cilium</keyword>
<feature type="coiled-coil region" evidence="1">
    <location>
        <begin position="449"/>
        <end position="555"/>
    </location>
</feature>
<dbReference type="RefSeq" id="XP_003057604.1">
    <property type="nucleotide sequence ID" value="XM_003057558.1"/>
</dbReference>
<dbReference type="GO" id="GO:0035735">
    <property type="term" value="P:intraciliary transport involved in cilium assembly"/>
    <property type="evidence" value="ECO:0007669"/>
    <property type="project" value="TreeGrafter"/>
</dbReference>
<feature type="coiled-coil region" evidence="1">
    <location>
        <begin position="310"/>
        <end position="351"/>
    </location>
</feature>
<feature type="coiled-coil region" evidence="1">
    <location>
        <begin position="198"/>
        <end position="275"/>
    </location>
</feature>
<proteinExistence type="predicted"/>
<dbReference type="OMA" id="RYWEELM"/>
<dbReference type="OrthoDB" id="444379at2759"/>
<dbReference type="AlphaFoldDB" id="C1MPM0"/>
<keyword evidence="4" id="KW-1185">Reference proteome</keyword>
<evidence type="ECO:0000256" key="1">
    <source>
        <dbReference type="SAM" id="Coils"/>
    </source>
</evidence>
<name>C1MPM0_MICPC</name>
<dbReference type="GO" id="GO:0030992">
    <property type="term" value="C:intraciliary transport particle B"/>
    <property type="evidence" value="ECO:0007669"/>
    <property type="project" value="InterPro"/>
</dbReference>
<evidence type="ECO:0000256" key="2">
    <source>
        <dbReference type="SAM" id="MobiDB-lite"/>
    </source>
</evidence>
<dbReference type="GO" id="GO:0048487">
    <property type="term" value="F:beta-tubulin binding"/>
    <property type="evidence" value="ECO:0007669"/>
    <property type="project" value="InterPro"/>
</dbReference>
<evidence type="ECO:0000313" key="4">
    <source>
        <dbReference type="Proteomes" id="UP000001876"/>
    </source>
</evidence>
<dbReference type="PANTHER" id="PTHR31432:SF0">
    <property type="entry name" value="INTRAFLAGELLAR TRANSPORT PROTEIN 74 HOMOLOG"/>
    <property type="match status" value="1"/>
</dbReference>
<feature type="region of interest" description="Disordered" evidence="2">
    <location>
        <begin position="1"/>
        <end position="81"/>
    </location>
</feature>
<keyword evidence="3" id="KW-0966">Cell projection</keyword>
<gene>
    <name evidence="3" type="primary">IFT72/74</name>
    <name evidence="3" type="ORF">MICPUCDRAFT_67097</name>
</gene>
<dbReference type="InterPro" id="IPR029602">
    <property type="entry name" value="IFT74"/>
</dbReference>
<dbReference type="GO" id="GO:0005929">
    <property type="term" value="C:cilium"/>
    <property type="evidence" value="ECO:0007669"/>
    <property type="project" value="TreeGrafter"/>
</dbReference>
<feature type="compositionally biased region" description="Low complexity" evidence="2">
    <location>
        <begin position="57"/>
        <end position="75"/>
    </location>
</feature>
<dbReference type="eggNOG" id="ENOG502QS4E">
    <property type="taxonomic scope" value="Eukaryota"/>
</dbReference>
<dbReference type="GeneID" id="9683416"/>
<evidence type="ECO:0000313" key="3">
    <source>
        <dbReference type="EMBL" id="EEH57555.1"/>
    </source>
</evidence>
<keyword evidence="3" id="KW-0282">Flagellum</keyword>